<dbReference type="Gene3D" id="3.20.20.30">
    <property type="entry name" value="Luciferase-like domain"/>
    <property type="match status" value="1"/>
</dbReference>
<reference evidence="2" key="1">
    <citation type="submission" date="2018-05" db="EMBL/GenBank/DDBJ databases">
        <authorList>
            <person name="Lanie J.A."/>
            <person name="Ng W.-L."/>
            <person name="Kazmierczak K.M."/>
            <person name="Andrzejewski T.M."/>
            <person name="Davidsen T.M."/>
            <person name="Wayne K.J."/>
            <person name="Tettelin H."/>
            <person name="Glass J.I."/>
            <person name="Rusch D."/>
            <person name="Podicherti R."/>
            <person name="Tsui H.-C.T."/>
            <person name="Winkler M.E."/>
        </authorList>
    </citation>
    <scope>NUCLEOTIDE SEQUENCE</scope>
</reference>
<feature type="domain" description="Luciferase-like" evidence="1">
    <location>
        <begin position="40"/>
        <end position="348"/>
    </location>
</feature>
<feature type="non-terminal residue" evidence="2">
    <location>
        <position position="392"/>
    </location>
</feature>
<dbReference type="InterPro" id="IPR036661">
    <property type="entry name" value="Luciferase-like_sf"/>
</dbReference>
<dbReference type="PANTHER" id="PTHR30137">
    <property type="entry name" value="LUCIFERASE-LIKE MONOOXYGENASE"/>
    <property type="match status" value="1"/>
</dbReference>
<gene>
    <name evidence="2" type="ORF">METZ01_LOCUS203929</name>
</gene>
<organism evidence="2">
    <name type="scientific">marine metagenome</name>
    <dbReference type="NCBI Taxonomy" id="408172"/>
    <lineage>
        <taxon>unclassified sequences</taxon>
        <taxon>metagenomes</taxon>
        <taxon>ecological metagenomes</taxon>
    </lineage>
</organism>
<name>A0A382EKS5_9ZZZZ</name>
<dbReference type="PANTHER" id="PTHR30137:SF6">
    <property type="entry name" value="LUCIFERASE-LIKE MONOOXYGENASE"/>
    <property type="match status" value="1"/>
</dbReference>
<dbReference type="InterPro" id="IPR011251">
    <property type="entry name" value="Luciferase-like_dom"/>
</dbReference>
<dbReference type="Pfam" id="PF00296">
    <property type="entry name" value="Bac_luciferase"/>
    <property type="match status" value="1"/>
</dbReference>
<protein>
    <recommendedName>
        <fullName evidence="1">Luciferase-like domain-containing protein</fullName>
    </recommendedName>
</protein>
<accession>A0A382EKS5</accession>
<dbReference type="GO" id="GO:0016705">
    <property type="term" value="F:oxidoreductase activity, acting on paired donors, with incorporation or reduction of molecular oxygen"/>
    <property type="evidence" value="ECO:0007669"/>
    <property type="project" value="InterPro"/>
</dbReference>
<evidence type="ECO:0000313" key="2">
    <source>
        <dbReference type="EMBL" id="SVB51075.1"/>
    </source>
</evidence>
<dbReference type="EMBL" id="UINC01044945">
    <property type="protein sequence ID" value="SVB51075.1"/>
    <property type="molecule type" value="Genomic_DNA"/>
</dbReference>
<dbReference type="SUPFAM" id="SSF51679">
    <property type="entry name" value="Bacterial luciferase-like"/>
    <property type="match status" value="1"/>
</dbReference>
<proteinExistence type="predicted"/>
<dbReference type="GO" id="GO:0005829">
    <property type="term" value="C:cytosol"/>
    <property type="evidence" value="ECO:0007669"/>
    <property type="project" value="TreeGrafter"/>
</dbReference>
<evidence type="ECO:0000259" key="1">
    <source>
        <dbReference type="Pfam" id="PF00296"/>
    </source>
</evidence>
<dbReference type="AlphaFoldDB" id="A0A382EKS5"/>
<sequence length="392" mass="44432">MQVIAFDLLPYPEHLDHLKVDGELPYPLPKQHFRPELAVSNYKEHLSAWALMEKLGFDGLGFNEHHTSPYGMMPSPNLMAAAASQITNRMKLLIYGNCLPVHEPLRLAEELAMLDCLTDGRLISGFVRGIPREYVAYGVDQGESRARFNEAWEIIKLAWSEESFSYKGDFWTYNDVAIWPRPVQQPHPPVWVPVTVSKETIEWAGRENIPITPGANANLAVMQDMIRFYAECLAKNGHSITPDHMVLRANVYVTDNRQQALKEAGPYTLYFFHTLFSHGSVSNVANQQSSGYRSESDYDYIRPENREAFMGALQSFRSMTLEDLERNEQVCWGSPEEVRESLITLADTVGGATLLLNFNQGAMPHDMFVRNLQRFGEEVLPALQAHNVTTVP</sequence>
<dbReference type="InterPro" id="IPR050766">
    <property type="entry name" value="Bact_Lucif_Oxidored"/>
</dbReference>